<dbReference type="GO" id="GO:0005886">
    <property type="term" value="C:plasma membrane"/>
    <property type="evidence" value="ECO:0007669"/>
    <property type="project" value="TreeGrafter"/>
</dbReference>
<evidence type="ECO:0000256" key="1">
    <source>
        <dbReference type="ARBA" id="ARBA00000085"/>
    </source>
</evidence>
<dbReference type="InterPro" id="IPR050351">
    <property type="entry name" value="BphY/WalK/GraS-like"/>
</dbReference>
<evidence type="ECO:0000256" key="9">
    <source>
        <dbReference type="ARBA" id="ARBA00022840"/>
    </source>
</evidence>
<feature type="domain" description="Histidine kinase" evidence="14">
    <location>
        <begin position="96"/>
        <end position="314"/>
    </location>
</feature>
<sequence>MITVVSTLLPIVIVCLLLIIIWQYRNARESSRQLGYIHEKLNSIMTQGTRERLLLFSSNQELQLLLTDLNNLLDTNHKGAIERVKLEKSMRNMLSNISHDLKTPLTVVLGYIETIMHDETMSASERERILHTIHQKADQVIILMNTFFDLAKLESGDRDIPLSRVELGEVCRRNILSFYDLLTAKGSEVEIDISDTALYIMGNDEALDRVLSNLLSNAISYGDAGGVLGLKLYSDEQNAYIEVWDRGKGISESHQDKVFERLYTLEDSRNREYQGSGLGLTITKRLTEQMNGTIKLTSQPYVQTVFTVSFRRLRF</sequence>
<evidence type="ECO:0000256" key="2">
    <source>
        <dbReference type="ARBA" id="ARBA00004370"/>
    </source>
</evidence>
<keyword evidence="4" id="KW-0597">Phosphoprotein</keyword>
<dbReference type="InterPro" id="IPR003661">
    <property type="entry name" value="HisK_dim/P_dom"/>
</dbReference>
<evidence type="ECO:0000256" key="10">
    <source>
        <dbReference type="ARBA" id="ARBA00022989"/>
    </source>
</evidence>
<dbReference type="InterPro" id="IPR036890">
    <property type="entry name" value="HATPase_C_sf"/>
</dbReference>
<evidence type="ECO:0000256" key="11">
    <source>
        <dbReference type="ARBA" id="ARBA00023012"/>
    </source>
</evidence>
<keyword evidence="9" id="KW-0067">ATP-binding</keyword>
<dbReference type="PANTHER" id="PTHR45453">
    <property type="entry name" value="PHOSPHATE REGULON SENSOR PROTEIN PHOR"/>
    <property type="match status" value="1"/>
</dbReference>
<dbReference type="GO" id="GO:0004721">
    <property type="term" value="F:phosphoprotein phosphatase activity"/>
    <property type="evidence" value="ECO:0007669"/>
    <property type="project" value="TreeGrafter"/>
</dbReference>
<gene>
    <name evidence="15" type="ORF">PWYN_03460</name>
</gene>
<accession>A0A098MAH0</accession>
<reference evidence="15 16" key="2">
    <citation type="submission" date="2014-10" db="EMBL/GenBank/DDBJ databases">
        <title>Comparative genomics of the Paenibacillus odorifer group.</title>
        <authorList>
            <person name="Tsai Y.-C."/>
            <person name="Martin N."/>
            <person name="Korlach J."/>
            <person name="Wiedmann M."/>
        </authorList>
    </citation>
    <scope>NUCLEOTIDE SEQUENCE [LARGE SCALE GENOMIC DNA]</scope>
    <source>
        <strain evidence="15 16">DSM 18334</strain>
    </source>
</reference>
<feature type="transmembrane region" description="Helical" evidence="13">
    <location>
        <begin position="6"/>
        <end position="24"/>
    </location>
</feature>
<keyword evidence="16" id="KW-1185">Reference proteome</keyword>
<dbReference type="SUPFAM" id="SSF47384">
    <property type="entry name" value="Homodimeric domain of signal transducing histidine kinase"/>
    <property type="match status" value="1"/>
</dbReference>
<keyword evidence="8 15" id="KW-0418">Kinase</keyword>
<evidence type="ECO:0000256" key="13">
    <source>
        <dbReference type="SAM" id="Phobius"/>
    </source>
</evidence>
<organism evidence="15 16">
    <name type="scientific">Paenibacillus wynnii</name>
    <dbReference type="NCBI Taxonomy" id="268407"/>
    <lineage>
        <taxon>Bacteria</taxon>
        <taxon>Bacillati</taxon>
        <taxon>Bacillota</taxon>
        <taxon>Bacilli</taxon>
        <taxon>Bacillales</taxon>
        <taxon>Paenibacillaceae</taxon>
        <taxon>Paenibacillus</taxon>
    </lineage>
</organism>
<dbReference type="Gene3D" id="3.30.565.10">
    <property type="entry name" value="Histidine kinase-like ATPase, C-terminal domain"/>
    <property type="match status" value="1"/>
</dbReference>
<dbReference type="EC" id="2.7.13.3" evidence="3"/>
<evidence type="ECO:0000313" key="16">
    <source>
        <dbReference type="Proteomes" id="UP000029734"/>
    </source>
</evidence>
<name>A0A098MAH0_9BACL</name>
<dbReference type="GO" id="GO:0005524">
    <property type="term" value="F:ATP binding"/>
    <property type="evidence" value="ECO:0007669"/>
    <property type="project" value="UniProtKB-KW"/>
</dbReference>
<dbReference type="PROSITE" id="PS50109">
    <property type="entry name" value="HIS_KIN"/>
    <property type="match status" value="1"/>
</dbReference>
<dbReference type="InterPro" id="IPR003594">
    <property type="entry name" value="HATPase_dom"/>
</dbReference>
<dbReference type="Pfam" id="PF02518">
    <property type="entry name" value="HATPase_c"/>
    <property type="match status" value="1"/>
</dbReference>
<dbReference type="SMART" id="SM00388">
    <property type="entry name" value="HisKA"/>
    <property type="match status" value="1"/>
</dbReference>
<comment type="catalytic activity">
    <reaction evidence="1">
        <text>ATP + protein L-histidine = ADP + protein N-phospho-L-histidine.</text>
        <dbReference type="EC" id="2.7.13.3"/>
    </reaction>
</comment>
<dbReference type="PANTHER" id="PTHR45453:SF1">
    <property type="entry name" value="PHOSPHATE REGULON SENSOR PROTEIN PHOR"/>
    <property type="match status" value="1"/>
</dbReference>
<dbReference type="CDD" id="cd00082">
    <property type="entry name" value="HisKA"/>
    <property type="match status" value="1"/>
</dbReference>
<dbReference type="Proteomes" id="UP000029734">
    <property type="component" value="Unassembled WGS sequence"/>
</dbReference>
<evidence type="ECO:0000256" key="4">
    <source>
        <dbReference type="ARBA" id="ARBA00022553"/>
    </source>
</evidence>
<evidence type="ECO:0000256" key="3">
    <source>
        <dbReference type="ARBA" id="ARBA00012438"/>
    </source>
</evidence>
<dbReference type="EMBL" id="JQCR01000002">
    <property type="protein sequence ID" value="KGE18532.1"/>
    <property type="molecule type" value="Genomic_DNA"/>
</dbReference>
<evidence type="ECO:0000256" key="6">
    <source>
        <dbReference type="ARBA" id="ARBA00022692"/>
    </source>
</evidence>
<reference evidence="15 16" key="1">
    <citation type="submission" date="2014-08" db="EMBL/GenBank/DDBJ databases">
        <authorList>
            <person name="den Bakker H.C."/>
        </authorList>
    </citation>
    <scope>NUCLEOTIDE SEQUENCE [LARGE SCALE GENOMIC DNA]</scope>
    <source>
        <strain evidence="15 16">DSM 18334</strain>
    </source>
</reference>
<dbReference type="FunFam" id="3.30.565.10:FF:000013">
    <property type="entry name" value="Two-component sensor histidine kinase"/>
    <property type="match status" value="1"/>
</dbReference>
<dbReference type="InterPro" id="IPR036097">
    <property type="entry name" value="HisK_dim/P_sf"/>
</dbReference>
<evidence type="ECO:0000256" key="8">
    <source>
        <dbReference type="ARBA" id="ARBA00022777"/>
    </source>
</evidence>
<dbReference type="Gene3D" id="1.10.287.130">
    <property type="match status" value="1"/>
</dbReference>
<dbReference type="GO" id="GO:0016036">
    <property type="term" value="P:cellular response to phosphate starvation"/>
    <property type="evidence" value="ECO:0007669"/>
    <property type="project" value="TreeGrafter"/>
</dbReference>
<dbReference type="PRINTS" id="PR01780">
    <property type="entry name" value="LANTIREGPROT"/>
</dbReference>
<dbReference type="InterPro" id="IPR005467">
    <property type="entry name" value="His_kinase_dom"/>
</dbReference>
<evidence type="ECO:0000256" key="7">
    <source>
        <dbReference type="ARBA" id="ARBA00022741"/>
    </source>
</evidence>
<keyword evidence="12 13" id="KW-0472">Membrane</keyword>
<keyword evidence="11" id="KW-0902">Two-component regulatory system</keyword>
<comment type="caution">
    <text evidence="15">The sequence shown here is derived from an EMBL/GenBank/DDBJ whole genome shotgun (WGS) entry which is preliminary data.</text>
</comment>
<keyword evidence="7" id="KW-0547">Nucleotide-binding</keyword>
<evidence type="ECO:0000313" key="15">
    <source>
        <dbReference type="EMBL" id="KGE18532.1"/>
    </source>
</evidence>
<comment type="subcellular location">
    <subcellularLocation>
        <location evidence="2">Membrane</location>
    </subcellularLocation>
</comment>
<evidence type="ECO:0000256" key="12">
    <source>
        <dbReference type="ARBA" id="ARBA00023136"/>
    </source>
</evidence>
<dbReference type="Pfam" id="PF00512">
    <property type="entry name" value="HisKA"/>
    <property type="match status" value="1"/>
</dbReference>
<keyword evidence="5" id="KW-0808">Transferase</keyword>
<proteinExistence type="predicted"/>
<keyword evidence="10 13" id="KW-1133">Transmembrane helix</keyword>
<dbReference type="AlphaFoldDB" id="A0A098MAH0"/>
<evidence type="ECO:0000259" key="14">
    <source>
        <dbReference type="PROSITE" id="PS50109"/>
    </source>
</evidence>
<dbReference type="SMART" id="SM00387">
    <property type="entry name" value="HATPase_c"/>
    <property type="match status" value="1"/>
</dbReference>
<dbReference type="STRING" id="268407.PWYN_03460"/>
<protein>
    <recommendedName>
        <fullName evidence="3">histidine kinase</fullName>
        <ecNumber evidence="3">2.7.13.3</ecNumber>
    </recommendedName>
</protein>
<dbReference type="eggNOG" id="COG2205">
    <property type="taxonomic scope" value="Bacteria"/>
</dbReference>
<dbReference type="InterPro" id="IPR008358">
    <property type="entry name" value="Sig_transdc_His_kin/Pase_MprB"/>
</dbReference>
<keyword evidence="6 13" id="KW-0812">Transmembrane</keyword>
<evidence type="ECO:0000256" key="5">
    <source>
        <dbReference type="ARBA" id="ARBA00022679"/>
    </source>
</evidence>
<dbReference type="SUPFAM" id="SSF55874">
    <property type="entry name" value="ATPase domain of HSP90 chaperone/DNA topoisomerase II/histidine kinase"/>
    <property type="match status" value="1"/>
</dbReference>
<dbReference type="GO" id="GO:0000155">
    <property type="term" value="F:phosphorelay sensor kinase activity"/>
    <property type="evidence" value="ECO:0007669"/>
    <property type="project" value="InterPro"/>
</dbReference>